<dbReference type="Pfam" id="PF05860">
    <property type="entry name" value="TPS"/>
    <property type="match status" value="1"/>
</dbReference>
<proteinExistence type="predicted"/>
<dbReference type="NCBIfam" id="TIGR01901">
    <property type="entry name" value="adhes_NPXG"/>
    <property type="match status" value="1"/>
</dbReference>
<dbReference type="EMBL" id="LXQE01000201">
    <property type="protein sequence ID" value="RCJ29169.1"/>
    <property type="molecule type" value="Genomic_DNA"/>
</dbReference>
<keyword evidence="1" id="KW-0732">Signal</keyword>
<feature type="domain" description="Filamentous haemagglutinin FhaB/tRNA nuclease CdiA-like TPS" evidence="2">
    <location>
        <begin position="34"/>
        <end position="145"/>
    </location>
</feature>
<evidence type="ECO:0000313" key="3">
    <source>
        <dbReference type="EMBL" id="RCJ29169.1"/>
    </source>
</evidence>
<dbReference type="InterPro" id="IPR008638">
    <property type="entry name" value="FhaB/CdiA-like_TPS"/>
</dbReference>
<accession>A0A367QYZ5</accession>
<evidence type="ECO:0000256" key="1">
    <source>
        <dbReference type="SAM" id="SignalP"/>
    </source>
</evidence>
<dbReference type="InterPro" id="IPR012334">
    <property type="entry name" value="Pectin_lyas_fold"/>
</dbReference>
<dbReference type="AlphaFoldDB" id="A0A367QYZ5"/>
<reference evidence="3 4" key="1">
    <citation type="submission" date="2016-04" db="EMBL/GenBank/DDBJ databases">
        <authorList>
            <person name="Evans L.H."/>
            <person name="Alamgir A."/>
            <person name="Owens N."/>
            <person name="Weber N.D."/>
            <person name="Virtaneva K."/>
            <person name="Barbian K."/>
            <person name="Babar A."/>
            <person name="Rosenke K."/>
        </authorList>
    </citation>
    <scope>NUCLEOTIDE SEQUENCE [LARGE SCALE GENOMIC DNA]</scope>
    <source>
        <strain evidence="3">NIES-2108</strain>
    </source>
</reference>
<dbReference type="InterPro" id="IPR011050">
    <property type="entry name" value="Pectin_lyase_fold/virulence"/>
</dbReference>
<evidence type="ECO:0000313" key="4">
    <source>
        <dbReference type="Proteomes" id="UP000252085"/>
    </source>
</evidence>
<evidence type="ECO:0000259" key="2">
    <source>
        <dbReference type="SMART" id="SM00912"/>
    </source>
</evidence>
<sequence>MKKKSNISFVFCQHLASLFYVLFSSSAMAQIVPDNTLPVNSIVTPQGNTSNITGGTQAGNNLFHSFEQFSLSTDSTAYFNNASNVQNIIGRVTGLSISNIDGLLKANGSANLFLINTNGIIFGPNAALNIGGSFLASTANRINFADGSQFSAKAPQNQPLLTVSVPIGLGFDGNPGVIKAQGTGHNLTLNSPFSPFFRTISSNGLRVKPEKTLALVGGDVTLEGGKLEASEGRIELGSVDKGIVHINPASNGWNLSYEDAVSFKNIQLSQQSIADVSGFGSGSIQAQAADVELVSGSIFLIQNQGKKLSGDIIVNASEELRIMGTSRNGTIPTSLVNETLVGDGGKIEISAKNLILQDGAAIAAKTYGVGRGGDVFVNASAFTQVADGSSSVVQLPSNIITSTFGSGNSGNLTLVTKNLSVEGGGEILTSTFGTGKGGNLTVDTPESTRVIGYLLGASQLSSTILTRASGSGNAGNLILSTGILSAKDGGIIGSLALGSGSGGDVTVNSKNSVELVGVVPNVFTPSSLATATYSSGNSGKLIVNTKKLTVRDGGIINTSTRSTGKADSLIINASDSIDVIGRVPGAVNPSLINSSVIDSNKAFQELYLLPSELRGDSGSVTINTNKLNIGDGALISVKNDGSGNAGIININADTINISNNGGLSATTAVGQGGNIAVNSKYVQLNNASISATAGQQGTNGDGGNIIINTNILVAKNSSITANAFEGQGGNIRINTKGIFLSPDSKITASSRFGLNGTIQINTLFTNPVQAKAEPETIRATPEIASVCQGRSGAVARSKLVITGTNGLPTSSNDLQASNLSWQSNLVPGEAFNNSEEPKSYLSEEPTQIIEAQALIQDSDGNFILTAKQSNTIVPNALLSASPCSQESHVSRILPVTKTTQKDD</sequence>
<dbReference type="Proteomes" id="UP000252085">
    <property type="component" value="Unassembled WGS sequence"/>
</dbReference>
<feature type="signal peptide" evidence="1">
    <location>
        <begin position="1"/>
        <end position="29"/>
    </location>
</feature>
<name>A0A367QYZ5_NOSPU</name>
<dbReference type="Gene3D" id="2.160.20.10">
    <property type="entry name" value="Single-stranded right-handed beta-helix, Pectin lyase-like"/>
    <property type="match status" value="2"/>
</dbReference>
<gene>
    <name evidence="3" type="ORF">A6769_36070</name>
</gene>
<feature type="chain" id="PRO_5016743504" description="Filamentous haemagglutinin FhaB/tRNA nuclease CdiA-like TPS domain-containing protein" evidence="1">
    <location>
        <begin position="30"/>
        <end position="903"/>
    </location>
</feature>
<organism evidence="3 4">
    <name type="scientific">Nostoc punctiforme NIES-2108</name>
    <dbReference type="NCBI Taxonomy" id="1356359"/>
    <lineage>
        <taxon>Bacteria</taxon>
        <taxon>Bacillati</taxon>
        <taxon>Cyanobacteriota</taxon>
        <taxon>Cyanophyceae</taxon>
        <taxon>Nostocales</taxon>
        <taxon>Nostocaceae</taxon>
        <taxon>Nostoc</taxon>
    </lineage>
</organism>
<dbReference type="SUPFAM" id="SSF51126">
    <property type="entry name" value="Pectin lyase-like"/>
    <property type="match status" value="3"/>
</dbReference>
<comment type="caution">
    <text evidence="3">The sequence shown here is derived from an EMBL/GenBank/DDBJ whole genome shotgun (WGS) entry which is preliminary data.</text>
</comment>
<dbReference type="SMART" id="SM00912">
    <property type="entry name" value="Haemagg_act"/>
    <property type="match status" value="1"/>
</dbReference>
<protein>
    <recommendedName>
        <fullName evidence="2">Filamentous haemagglutinin FhaB/tRNA nuclease CdiA-like TPS domain-containing protein</fullName>
    </recommendedName>
</protein>